<evidence type="ECO:0000256" key="3">
    <source>
        <dbReference type="ARBA" id="ARBA00038362"/>
    </source>
</evidence>
<dbReference type="PANTHER" id="PTHR48100:SF1">
    <property type="entry name" value="HISTIDINE PHOSPHATASE FAMILY PROTEIN-RELATED"/>
    <property type="match status" value="1"/>
</dbReference>
<dbReference type="GO" id="GO:0016791">
    <property type="term" value="F:phosphatase activity"/>
    <property type="evidence" value="ECO:0007669"/>
    <property type="project" value="TreeGrafter"/>
</dbReference>
<dbReference type="PANTHER" id="PTHR48100">
    <property type="entry name" value="BROAD-SPECIFICITY PHOSPHATASE YOR283W-RELATED"/>
    <property type="match status" value="1"/>
</dbReference>
<keyword evidence="5" id="KW-1185">Reference proteome</keyword>
<proteinExistence type="inferred from homology"/>
<dbReference type="SUPFAM" id="SSF53254">
    <property type="entry name" value="Phosphoglycerate mutase-like"/>
    <property type="match status" value="1"/>
</dbReference>
<evidence type="ECO:0000313" key="5">
    <source>
        <dbReference type="Proteomes" id="UP000489600"/>
    </source>
</evidence>
<evidence type="ECO:0000256" key="2">
    <source>
        <dbReference type="ARBA" id="ARBA00023235"/>
    </source>
</evidence>
<dbReference type="CDD" id="cd07067">
    <property type="entry name" value="HP_PGM_like"/>
    <property type="match status" value="1"/>
</dbReference>
<dbReference type="GO" id="GO:0005737">
    <property type="term" value="C:cytoplasm"/>
    <property type="evidence" value="ECO:0007669"/>
    <property type="project" value="TreeGrafter"/>
</dbReference>
<dbReference type="Gene3D" id="3.40.50.1240">
    <property type="entry name" value="Phosphoglycerate mutase-like"/>
    <property type="match status" value="1"/>
</dbReference>
<evidence type="ECO:0000313" key="4">
    <source>
        <dbReference type="EMBL" id="VVA94150.1"/>
    </source>
</evidence>
<protein>
    <recommendedName>
        <fullName evidence="6">Phosphoglycerate mutase-like protein</fullName>
    </recommendedName>
</protein>
<dbReference type="OrthoDB" id="496981at2759"/>
<evidence type="ECO:0000256" key="1">
    <source>
        <dbReference type="ARBA" id="ARBA00023152"/>
    </source>
</evidence>
<dbReference type="Proteomes" id="UP000489600">
    <property type="component" value="Unassembled WGS sequence"/>
</dbReference>
<comment type="caution">
    <text evidence="4">The sequence shown here is derived from an EMBL/GenBank/DDBJ whole genome shotgun (WGS) entry which is preliminary data.</text>
</comment>
<evidence type="ECO:0008006" key="6">
    <source>
        <dbReference type="Google" id="ProtNLM"/>
    </source>
</evidence>
<name>A0A565AYH7_9BRAS</name>
<dbReference type="InterPro" id="IPR050275">
    <property type="entry name" value="PGM_Phosphatase"/>
</dbReference>
<dbReference type="InterPro" id="IPR029033">
    <property type="entry name" value="His_PPase_superfam"/>
</dbReference>
<sequence>MAVEQGVYPLGRCKTIHLVRHGEGTHNAAADEVPNREDVPAVFFLEDYFDAELTDDGWSQVDQRRMSVREDGIFGGVELVVVSPLLRTLQTAVGIFGGEGDVGESPPLMIEGAGNSNRPAISNLNCKPFVAHELCREGMELHPCDRRRNKTYYVSLFPAVDFSLITDEEDVLWNPERAETAQEIAARGVRFLKWLFTRPEKEIAVVSHGVFFYYTLGLFQNECDEAVKRQFSGRFHNCELRSFVVVEKFINNLEENLQNNGAGEE</sequence>
<dbReference type="PROSITE" id="PS00175">
    <property type="entry name" value="PG_MUTASE"/>
    <property type="match status" value="1"/>
</dbReference>
<dbReference type="InterPro" id="IPR001345">
    <property type="entry name" value="PG/BPGM_mutase_AS"/>
</dbReference>
<keyword evidence="1" id="KW-0324">Glycolysis</keyword>
<reference evidence="4" key="1">
    <citation type="submission" date="2019-07" db="EMBL/GenBank/DDBJ databases">
        <authorList>
            <person name="Dittberner H."/>
        </authorList>
    </citation>
    <scope>NUCLEOTIDE SEQUENCE [LARGE SCALE GENOMIC DNA]</scope>
</reference>
<organism evidence="4 5">
    <name type="scientific">Arabis nemorensis</name>
    <dbReference type="NCBI Taxonomy" id="586526"/>
    <lineage>
        <taxon>Eukaryota</taxon>
        <taxon>Viridiplantae</taxon>
        <taxon>Streptophyta</taxon>
        <taxon>Embryophyta</taxon>
        <taxon>Tracheophyta</taxon>
        <taxon>Spermatophyta</taxon>
        <taxon>Magnoliopsida</taxon>
        <taxon>eudicotyledons</taxon>
        <taxon>Gunneridae</taxon>
        <taxon>Pentapetalae</taxon>
        <taxon>rosids</taxon>
        <taxon>malvids</taxon>
        <taxon>Brassicales</taxon>
        <taxon>Brassicaceae</taxon>
        <taxon>Arabideae</taxon>
        <taxon>Arabis</taxon>
    </lineage>
</organism>
<keyword evidence="2" id="KW-0413">Isomerase</keyword>
<dbReference type="AlphaFoldDB" id="A0A565AYH7"/>
<gene>
    <name evidence="4" type="ORF">ANE_LOCUS4595</name>
</gene>
<comment type="similarity">
    <text evidence="3">Belongs to the phosphoglycerate mutase family.</text>
</comment>
<accession>A0A565AYH7</accession>
<dbReference type="InterPro" id="IPR013078">
    <property type="entry name" value="His_Pase_superF_clade-1"/>
</dbReference>
<dbReference type="EMBL" id="CABITT030000002">
    <property type="protein sequence ID" value="VVA94150.1"/>
    <property type="molecule type" value="Genomic_DNA"/>
</dbReference>